<proteinExistence type="predicted"/>
<keyword evidence="4" id="KW-1185">Reference proteome</keyword>
<dbReference type="CDD" id="cd08579">
    <property type="entry name" value="GDPD_memb_like"/>
    <property type="match status" value="1"/>
</dbReference>
<dbReference type="SUPFAM" id="SSF51695">
    <property type="entry name" value="PLC-like phosphodiesterases"/>
    <property type="match status" value="1"/>
</dbReference>
<comment type="caution">
    <text evidence="3">The sequence shown here is derived from an EMBL/GenBank/DDBJ whole genome shotgun (WGS) entry which is preliminary data.</text>
</comment>
<keyword evidence="1" id="KW-1133">Transmembrane helix</keyword>
<keyword evidence="1" id="KW-0472">Membrane</keyword>
<name>A0ABT4CMB8_9CLOT</name>
<protein>
    <submittedName>
        <fullName evidence="3">Glycerophosphodiester phosphodiesterase</fullName>
    </submittedName>
</protein>
<feature type="transmembrane region" description="Helical" evidence="1">
    <location>
        <begin position="122"/>
        <end position="142"/>
    </location>
</feature>
<feature type="transmembrane region" description="Helical" evidence="1">
    <location>
        <begin position="31"/>
        <end position="51"/>
    </location>
</feature>
<dbReference type="PANTHER" id="PTHR46211">
    <property type="entry name" value="GLYCEROPHOSPHORYL DIESTER PHOSPHODIESTERASE"/>
    <property type="match status" value="1"/>
</dbReference>
<accession>A0ABT4CMB8</accession>
<dbReference type="Proteomes" id="UP001079657">
    <property type="component" value="Unassembled WGS sequence"/>
</dbReference>
<dbReference type="EMBL" id="JAPQES010000001">
    <property type="protein sequence ID" value="MCY6369386.1"/>
    <property type="molecule type" value="Genomic_DNA"/>
</dbReference>
<evidence type="ECO:0000259" key="2">
    <source>
        <dbReference type="PROSITE" id="PS51704"/>
    </source>
</evidence>
<dbReference type="InterPro" id="IPR017946">
    <property type="entry name" value="PLC-like_Pdiesterase_TIM-brl"/>
</dbReference>
<sequence length="597" mass="68212">MKALYREYKENVKILMMNIRRFAKYQIGTKIILSIILLPFFHFISGVLMRSRGYEYLTNGLIQKFILSPQGIILILVGLVLGLLVILIELGGLLVISYQSILGYKESSFQSIVKYCVGKIKYLFGIDGIFIVFYLFLIAPFINNDLTTSVLQNIKIPGFIMDVINSKLSYQVYLAIISIIFIILSIRWMFSLNILIQNNEKVKYPLKESSKLVKNNFGYILKYIFIMGLFNVIVFLVGAVIYLLASIILLFVLQSISQEILFFMLIGIGIVIFVAILFLLTPFQTIILTKMYLHVSKGKEEELTLSYKFKDNFVDKLIKNKYILSSVLIGSIIFSTLYIYVVIDEMENTKYAVSITAHRGSSTDAPENTLAAINAAIKNGANYAEIDVQQTKDGKLVLLHDKSFKRTTGVDKTVGELKLSDIKKLDAGSWFDENFKGENVPTLEEVIDYSKDKIRLNIEIKTNNTDTTLVEDVVRLIKEKDFISRCVVTSLDYKAIEEVERLEPRIKTGYIMFIALGNLEKLNVDFYSVEETNVNEKFVTNAHTIGREVHVWTINTTESMENILEYGVDNIITDNVKSLRELINEKKTSVKEIWNKK</sequence>
<evidence type="ECO:0000313" key="3">
    <source>
        <dbReference type="EMBL" id="MCY6369386.1"/>
    </source>
</evidence>
<feature type="transmembrane region" description="Helical" evidence="1">
    <location>
        <begin position="71"/>
        <end position="101"/>
    </location>
</feature>
<dbReference type="Pfam" id="PF03009">
    <property type="entry name" value="GDPD"/>
    <property type="match status" value="1"/>
</dbReference>
<feature type="transmembrane region" description="Helical" evidence="1">
    <location>
        <begin position="217"/>
        <end position="248"/>
    </location>
</feature>
<dbReference type="InterPro" id="IPR030395">
    <property type="entry name" value="GP_PDE_dom"/>
</dbReference>
<feature type="transmembrane region" description="Helical" evidence="1">
    <location>
        <begin position="172"/>
        <end position="196"/>
    </location>
</feature>
<dbReference type="PROSITE" id="PS51704">
    <property type="entry name" value="GP_PDE"/>
    <property type="match status" value="1"/>
</dbReference>
<keyword evidence="1" id="KW-0812">Transmembrane</keyword>
<dbReference type="InterPro" id="IPR018476">
    <property type="entry name" value="GlyceroP-diester-Pdiesterase_M"/>
</dbReference>
<dbReference type="PANTHER" id="PTHR46211:SF8">
    <property type="entry name" value="PHOSPHODIESTERASE"/>
    <property type="match status" value="1"/>
</dbReference>
<dbReference type="Gene3D" id="3.20.20.190">
    <property type="entry name" value="Phosphatidylinositol (PI) phosphodiesterase"/>
    <property type="match status" value="1"/>
</dbReference>
<evidence type="ECO:0000313" key="4">
    <source>
        <dbReference type="Proteomes" id="UP001079657"/>
    </source>
</evidence>
<dbReference type="Pfam" id="PF10110">
    <property type="entry name" value="GPDPase_memb"/>
    <property type="match status" value="1"/>
</dbReference>
<organism evidence="3 4">
    <name type="scientific">Clostridium ganghwense</name>
    <dbReference type="NCBI Taxonomy" id="312089"/>
    <lineage>
        <taxon>Bacteria</taxon>
        <taxon>Bacillati</taxon>
        <taxon>Bacillota</taxon>
        <taxon>Clostridia</taxon>
        <taxon>Eubacteriales</taxon>
        <taxon>Clostridiaceae</taxon>
        <taxon>Clostridium</taxon>
    </lineage>
</organism>
<evidence type="ECO:0000256" key="1">
    <source>
        <dbReference type="SAM" id="Phobius"/>
    </source>
</evidence>
<feature type="transmembrane region" description="Helical" evidence="1">
    <location>
        <begin position="260"/>
        <end position="281"/>
    </location>
</feature>
<feature type="domain" description="GP-PDE" evidence="2">
    <location>
        <begin position="353"/>
        <end position="583"/>
    </location>
</feature>
<dbReference type="RefSeq" id="WP_268047722.1">
    <property type="nucleotide sequence ID" value="NZ_JAPQES010000001.1"/>
</dbReference>
<feature type="transmembrane region" description="Helical" evidence="1">
    <location>
        <begin position="322"/>
        <end position="343"/>
    </location>
</feature>
<gene>
    <name evidence="3" type="ORF">OXH55_01835</name>
</gene>
<reference evidence="3" key="1">
    <citation type="submission" date="2022-12" db="EMBL/GenBank/DDBJ databases">
        <authorList>
            <person name="Wang J."/>
        </authorList>
    </citation>
    <scope>NUCLEOTIDE SEQUENCE</scope>
    <source>
        <strain evidence="3">HY-42-06</strain>
    </source>
</reference>